<keyword evidence="3" id="KW-1185">Reference proteome</keyword>
<evidence type="ECO:0000313" key="2">
    <source>
        <dbReference type="EMBL" id="MFC6866260.1"/>
    </source>
</evidence>
<dbReference type="RefSeq" id="WP_345407511.1">
    <property type="nucleotide sequence ID" value="NZ_BAABLA010000123.1"/>
</dbReference>
<protein>
    <submittedName>
        <fullName evidence="2">Uncharacterized protein</fullName>
    </submittedName>
</protein>
<reference evidence="3" key="1">
    <citation type="journal article" date="2019" name="Int. J. Syst. Evol. Microbiol.">
        <title>The Global Catalogue of Microorganisms (GCM) 10K type strain sequencing project: providing services to taxonomists for standard genome sequencing and annotation.</title>
        <authorList>
            <consortium name="The Broad Institute Genomics Platform"/>
            <consortium name="The Broad Institute Genome Sequencing Center for Infectious Disease"/>
            <person name="Wu L."/>
            <person name="Ma J."/>
        </authorList>
    </citation>
    <scope>NUCLEOTIDE SEQUENCE [LARGE SCALE GENOMIC DNA]</scope>
    <source>
        <strain evidence="3">KCTC 32255</strain>
    </source>
</reference>
<sequence length="161" mass="17345">MSIESAPTSLRHHPTHISKRTPRTLPTAEKHYTARLYREVYGWAVDETGSLQMGGGMVGALVQALFAGATAEYLQRQESCGPVLDLGMGVDGWVFLADPNELVLSQPEMPPGVTVLGCPYKVPLPTATNRGVRWINPPRSRARWLPTLATVLAAAIAASPS</sequence>
<evidence type="ECO:0000256" key="1">
    <source>
        <dbReference type="SAM" id="MobiDB-lite"/>
    </source>
</evidence>
<evidence type="ECO:0000313" key="3">
    <source>
        <dbReference type="Proteomes" id="UP001596337"/>
    </source>
</evidence>
<proteinExistence type="predicted"/>
<feature type="compositionally biased region" description="Basic residues" evidence="1">
    <location>
        <begin position="10"/>
        <end position="22"/>
    </location>
</feature>
<accession>A0ABW2BTE4</accession>
<organism evidence="2 3">
    <name type="scientific">Haloechinothrix salitolerans</name>
    <dbReference type="NCBI Taxonomy" id="926830"/>
    <lineage>
        <taxon>Bacteria</taxon>
        <taxon>Bacillati</taxon>
        <taxon>Actinomycetota</taxon>
        <taxon>Actinomycetes</taxon>
        <taxon>Pseudonocardiales</taxon>
        <taxon>Pseudonocardiaceae</taxon>
        <taxon>Haloechinothrix</taxon>
    </lineage>
</organism>
<dbReference type="Proteomes" id="UP001596337">
    <property type="component" value="Unassembled WGS sequence"/>
</dbReference>
<name>A0ABW2BTE4_9PSEU</name>
<comment type="caution">
    <text evidence="2">The sequence shown here is derived from an EMBL/GenBank/DDBJ whole genome shotgun (WGS) entry which is preliminary data.</text>
</comment>
<feature type="region of interest" description="Disordered" evidence="1">
    <location>
        <begin position="1"/>
        <end position="25"/>
    </location>
</feature>
<dbReference type="EMBL" id="JBHSXX010000001">
    <property type="protein sequence ID" value="MFC6866260.1"/>
    <property type="molecule type" value="Genomic_DNA"/>
</dbReference>
<gene>
    <name evidence="2" type="ORF">ACFQGD_03795</name>
</gene>